<feature type="compositionally biased region" description="Basic and acidic residues" evidence="1">
    <location>
        <begin position="138"/>
        <end position="151"/>
    </location>
</feature>
<gene>
    <name evidence="2" type="ORF">PCOR1329_LOCUS33711</name>
</gene>
<feature type="compositionally biased region" description="Basic residues" evidence="1">
    <location>
        <begin position="46"/>
        <end position="57"/>
    </location>
</feature>
<dbReference type="EMBL" id="CAUYUJ010014160">
    <property type="protein sequence ID" value="CAK0837560.1"/>
    <property type="molecule type" value="Genomic_DNA"/>
</dbReference>
<feature type="region of interest" description="Disordered" evidence="1">
    <location>
        <begin position="1"/>
        <end position="158"/>
    </location>
</feature>
<comment type="caution">
    <text evidence="2">The sequence shown here is derived from an EMBL/GenBank/DDBJ whole genome shotgun (WGS) entry which is preliminary data.</text>
</comment>
<sequence length="168" mass="18243">MGRRMGEEEEEDEEERKKRLEEARALAPVAVKKFASRSGGAPPRSARLRGARARARRAAGGAGLPHGGRAAGVGAKTRRKQAQQAQRVRAPAARDRGDCSENGQSPLWQDTRQRQRLGARTLRARARKNAAAAPPSRELGRKGDSRIESARRAPSGTTWCCCRVGPKS</sequence>
<dbReference type="Proteomes" id="UP001189429">
    <property type="component" value="Unassembled WGS sequence"/>
</dbReference>
<proteinExistence type="predicted"/>
<evidence type="ECO:0000313" key="2">
    <source>
        <dbReference type="EMBL" id="CAK0837560.1"/>
    </source>
</evidence>
<keyword evidence="3" id="KW-1185">Reference proteome</keyword>
<name>A0ABN9SYD6_9DINO</name>
<feature type="compositionally biased region" description="Low complexity" evidence="1">
    <location>
        <begin position="82"/>
        <end position="91"/>
    </location>
</feature>
<feature type="compositionally biased region" description="Basic residues" evidence="1">
    <location>
        <begin position="114"/>
        <end position="128"/>
    </location>
</feature>
<feature type="compositionally biased region" description="Polar residues" evidence="1">
    <location>
        <begin position="101"/>
        <end position="110"/>
    </location>
</feature>
<evidence type="ECO:0000256" key="1">
    <source>
        <dbReference type="SAM" id="MobiDB-lite"/>
    </source>
</evidence>
<feature type="compositionally biased region" description="Gly residues" evidence="1">
    <location>
        <begin position="60"/>
        <end position="71"/>
    </location>
</feature>
<accession>A0ABN9SYD6</accession>
<organism evidence="2 3">
    <name type="scientific">Prorocentrum cordatum</name>
    <dbReference type="NCBI Taxonomy" id="2364126"/>
    <lineage>
        <taxon>Eukaryota</taxon>
        <taxon>Sar</taxon>
        <taxon>Alveolata</taxon>
        <taxon>Dinophyceae</taxon>
        <taxon>Prorocentrales</taxon>
        <taxon>Prorocentraceae</taxon>
        <taxon>Prorocentrum</taxon>
    </lineage>
</organism>
<protein>
    <submittedName>
        <fullName evidence="2">Uncharacterized protein</fullName>
    </submittedName>
</protein>
<reference evidence="2" key="1">
    <citation type="submission" date="2023-10" db="EMBL/GenBank/DDBJ databases">
        <authorList>
            <person name="Chen Y."/>
            <person name="Shah S."/>
            <person name="Dougan E. K."/>
            <person name="Thang M."/>
            <person name="Chan C."/>
        </authorList>
    </citation>
    <scope>NUCLEOTIDE SEQUENCE [LARGE SCALE GENOMIC DNA]</scope>
</reference>
<feature type="compositionally biased region" description="Basic and acidic residues" evidence="1">
    <location>
        <begin position="15"/>
        <end position="24"/>
    </location>
</feature>
<evidence type="ECO:0000313" key="3">
    <source>
        <dbReference type="Proteomes" id="UP001189429"/>
    </source>
</evidence>